<dbReference type="CDD" id="cd06223">
    <property type="entry name" value="PRTases_typeI"/>
    <property type="match status" value="1"/>
</dbReference>
<dbReference type="EMBL" id="FNJB01000018">
    <property type="protein sequence ID" value="SDP86221.1"/>
    <property type="molecule type" value="Genomic_DNA"/>
</dbReference>
<keyword evidence="2" id="KW-0808">Transferase</keyword>
<dbReference type="SUPFAM" id="SSF53271">
    <property type="entry name" value="PRTase-like"/>
    <property type="match status" value="1"/>
</dbReference>
<keyword evidence="2" id="KW-0328">Glycosyltransferase</keyword>
<dbReference type="Gene3D" id="3.40.50.2020">
    <property type="match status" value="1"/>
</dbReference>
<keyword evidence="3" id="KW-1185">Reference proteome</keyword>
<gene>
    <name evidence="2" type="ORF">SAMN05192558_11818</name>
</gene>
<feature type="domain" description="Phosphoribosyltransferase" evidence="1">
    <location>
        <begin position="84"/>
        <end position="208"/>
    </location>
</feature>
<evidence type="ECO:0000259" key="1">
    <source>
        <dbReference type="Pfam" id="PF00156"/>
    </source>
</evidence>
<dbReference type="PANTHER" id="PTHR43864:SF2">
    <property type="entry name" value="PUR OPERON REPRESSOR"/>
    <property type="match status" value="1"/>
</dbReference>
<evidence type="ECO:0000313" key="3">
    <source>
        <dbReference type="Proteomes" id="UP000199651"/>
    </source>
</evidence>
<dbReference type="InterPro" id="IPR029057">
    <property type="entry name" value="PRTase-like"/>
</dbReference>
<organism evidence="2 3">
    <name type="scientific">Actinokineospora alba</name>
    <dbReference type="NCBI Taxonomy" id="504798"/>
    <lineage>
        <taxon>Bacteria</taxon>
        <taxon>Bacillati</taxon>
        <taxon>Actinomycetota</taxon>
        <taxon>Actinomycetes</taxon>
        <taxon>Pseudonocardiales</taxon>
        <taxon>Pseudonocardiaceae</taxon>
        <taxon>Actinokineospora</taxon>
    </lineage>
</organism>
<dbReference type="STRING" id="504798.SAMN05421871_11718"/>
<dbReference type="Pfam" id="PF00156">
    <property type="entry name" value="Pribosyltran"/>
    <property type="match status" value="1"/>
</dbReference>
<sequence>MRWVKRDLDGVRNPNRPLGSGRHLRVVAIRGADAGYGSGMDRREAIERVRAAFVWRGDRGDDSSYADVTGWWRDPVLLGALGPLIAGLFEDEPPTVVLGIESRGCLLGPLVAVAFGAGFVEVRKNPSPLADSDAWVRRDTPPDYRDRQLTLGFPRRLVRPADRVLLVDDWIDTGGQAMGARQLVLDVEATWVGVAVIVDALEGNEVRRRLGVRSLLRDRQLS</sequence>
<proteinExistence type="predicted"/>
<reference evidence="3" key="1">
    <citation type="submission" date="2016-10" db="EMBL/GenBank/DDBJ databases">
        <authorList>
            <person name="Varghese N."/>
            <person name="Submissions S."/>
        </authorList>
    </citation>
    <scope>NUCLEOTIDE SEQUENCE [LARGE SCALE GENOMIC DNA]</scope>
    <source>
        <strain evidence="3">IBRC-M 10655</strain>
    </source>
</reference>
<dbReference type="Proteomes" id="UP000199651">
    <property type="component" value="Unassembled WGS sequence"/>
</dbReference>
<evidence type="ECO:0000313" key="2">
    <source>
        <dbReference type="EMBL" id="SDP86221.1"/>
    </source>
</evidence>
<dbReference type="InterPro" id="IPR050118">
    <property type="entry name" value="Pur/Pyrimidine_PRTase"/>
</dbReference>
<dbReference type="InterPro" id="IPR000836">
    <property type="entry name" value="PRTase_dom"/>
</dbReference>
<protein>
    <submittedName>
        <fullName evidence="2">Adenine phosphoribosyltransferase</fullName>
    </submittedName>
</protein>
<accession>A0A1H0W6V9</accession>
<name>A0A1H0W6V9_9PSEU</name>
<dbReference type="GO" id="GO:0016757">
    <property type="term" value="F:glycosyltransferase activity"/>
    <property type="evidence" value="ECO:0007669"/>
    <property type="project" value="UniProtKB-KW"/>
</dbReference>
<dbReference type="AlphaFoldDB" id="A0A1H0W6V9"/>
<dbReference type="PANTHER" id="PTHR43864">
    <property type="entry name" value="HYPOXANTHINE/GUANINE PHOSPHORIBOSYLTRANSFERASE"/>
    <property type="match status" value="1"/>
</dbReference>